<evidence type="ECO:0000313" key="2">
    <source>
        <dbReference type="Proteomes" id="UP001597073"/>
    </source>
</evidence>
<evidence type="ECO:0000313" key="1">
    <source>
        <dbReference type="EMBL" id="MFD0765038.1"/>
    </source>
</evidence>
<comment type="caution">
    <text evidence="1">The sequence shown here is derived from an EMBL/GenBank/DDBJ whole genome shotgun (WGS) entry which is preliminary data.</text>
</comment>
<dbReference type="EMBL" id="JBHTIA010000003">
    <property type="protein sequence ID" value="MFD0765038.1"/>
    <property type="molecule type" value="Genomic_DNA"/>
</dbReference>
<protein>
    <submittedName>
        <fullName evidence="1">Uncharacterized protein</fullName>
    </submittedName>
</protein>
<dbReference type="Proteomes" id="UP001597073">
    <property type="component" value="Unassembled WGS sequence"/>
</dbReference>
<dbReference type="RefSeq" id="WP_377141502.1">
    <property type="nucleotide sequence ID" value="NZ_JBHTIA010000003.1"/>
</dbReference>
<reference evidence="2" key="1">
    <citation type="journal article" date="2019" name="Int. J. Syst. Evol. Microbiol.">
        <title>The Global Catalogue of Microorganisms (GCM) 10K type strain sequencing project: providing services to taxonomists for standard genome sequencing and annotation.</title>
        <authorList>
            <consortium name="The Broad Institute Genomics Platform"/>
            <consortium name="The Broad Institute Genome Sequencing Center for Infectious Disease"/>
            <person name="Wu L."/>
            <person name="Ma J."/>
        </authorList>
    </citation>
    <scope>NUCLEOTIDE SEQUENCE [LARGE SCALE GENOMIC DNA]</scope>
    <source>
        <strain evidence="2">CCUG 60742</strain>
    </source>
</reference>
<keyword evidence="2" id="KW-1185">Reference proteome</keyword>
<organism evidence="1 2">
    <name type="scientific">Mucilaginibacter lutimaris</name>
    <dbReference type="NCBI Taxonomy" id="931629"/>
    <lineage>
        <taxon>Bacteria</taxon>
        <taxon>Pseudomonadati</taxon>
        <taxon>Bacteroidota</taxon>
        <taxon>Sphingobacteriia</taxon>
        <taxon>Sphingobacteriales</taxon>
        <taxon>Sphingobacteriaceae</taxon>
        <taxon>Mucilaginibacter</taxon>
    </lineage>
</organism>
<proteinExistence type="predicted"/>
<name>A0ABW2ZFQ0_9SPHI</name>
<accession>A0ABW2ZFQ0</accession>
<sequence>MLNAFSESGKAVLFNLTAQGTPFKGQKSFLMDKDQYANVDEMFQLLILINYSPATEPLTGGIDK</sequence>
<gene>
    <name evidence="1" type="ORF">ACFQZI_09235</name>
</gene>